<organism evidence="1 2">
    <name type="scientific">Aphis craccivora</name>
    <name type="common">Cowpea aphid</name>
    <dbReference type="NCBI Taxonomy" id="307492"/>
    <lineage>
        <taxon>Eukaryota</taxon>
        <taxon>Metazoa</taxon>
        <taxon>Ecdysozoa</taxon>
        <taxon>Arthropoda</taxon>
        <taxon>Hexapoda</taxon>
        <taxon>Insecta</taxon>
        <taxon>Pterygota</taxon>
        <taxon>Neoptera</taxon>
        <taxon>Paraneoptera</taxon>
        <taxon>Hemiptera</taxon>
        <taxon>Sternorrhyncha</taxon>
        <taxon>Aphidomorpha</taxon>
        <taxon>Aphidoidea</taxon>
        <taxon>Aphididae</taxon>
        <taxon>Aphidini</taxon>
        <taxon>Aphis</taxon>
        <taxon>Aphis</taxon>
    </lineage>
</organism>
<accession>A0A6G0YMV6</accession>
<reference evidence="1 2" key="1">
    <citation type="submission" date="2019-08" db="EMBL/GenBank/DDBJ databases">
        <title>Whole genome of Aphis craccivora.</title>
        <authorList>
            <person name="Voronova N.V."/>
            <person name="Shulinski R.S."/>
            <person name="Bandarenka Y.V."/>
            <person name="Zhorov D.G."/>
            <person name="Warner D."/>
        </authorList>
    </citation>
    <scope>NUCLEOTIDE SEQUENCE [LARGE SCALE GENOMIC DNA]</scope>
    <source>
        <strain evidence="1">180601</strain>
        <tissue evidence="1">Whole Body</tissue>
    </source>
</reference>
<dbReference type="AlphaFoldDB" id="A0A6G0YMV6"/>
<dbReference type="EMBL" id="VUJU01003161">
    <property type="protein sequence ID" value="KAF0758913.1"/>
    <property type="molecule type" value="Genomic_DNA"/>
</dbReference>
<proteinExistence type="predicted"/>
<gene>
    <name evidence="1" type="ORF">FWK35_00027556</name>
</gene>
<protein>
    <submittedName>
        <fullName evidence="1">Uncharacterized protein</fullName>
    </submittedName>
</protein>
<keyword evidence="2" id="KW-1185">Reference proteome</keyword>
<evidence type="ECO:0000313" key="1">
    <source>
        <dbReference type="EMBL" id="KAF0758913.1"/>
    </source>
</evidence>
<comment type="caution">
    <text evidence="1">The sequence shown here is derived from an EMBL/GenBank/DDBJ whole genome shotgun (WGS) entry which is preliminary data.</text>
</comment>
<evidence type="ECO:0000313" key="2">
    <source>
        <dbReference type="Proteomes" id="UP000478052"/>
    </source>
</evidence>
<dbReference type="Proteomes" id="UP000478052">
    <property type="component" value="Unassembled WGS sequence"/>
</dbReference>
<sequence length="73" mass="8564">MLCINNAIDIFYESIFRIIDENCFKKTIYTSKNPSWFSFLLRIKPRGGGEHLKHPDYTTAFSQNINNAFKQCI</sequence>
<name>A0A6G0YMV6_APHCR</name>